<keyword evidence="2" id="KW-0964">Secreted</keyword>
<dbReference type="PANTHER" id="PTHR22923:SF116">
    <property type="entry name" value="C1Q DOMAIN-CONTAINING PROTEIN"/>
    <property type="match status" value="1"/>
</dbReference>
<evidence type="ECO:0000313" key="6">
    <source>
        <dbReference type="Proteomes" id="UP000596742"/>
    </source>
</evidence>
<evidence type="ECO:0000313" key="5">
    <source>
        <dbReference type="EMBL" id="VDI51554.1"/>
    </source>
</evidence>
<name>A0A8B6FNF5_MYTGA</name>
<evidence type="ECO:0000256" key="3">
    <source>
        <dbReference type="ARBA" id="ARBA00022729"/>
    </source>
</evidence>
<dbReference type="AlphaFoldDB" id="A0A8B6FNF5"/>
<dbReference type="EMBL" id="UYJE01007076">
    <property type="protein sequence ID" value="VDI51554.1"/>
    <property type="molecule type" value="Genomic_DNA"/>
</dbReference>
<dbReference type="Gene3D" id="2.60.120.40">
    <property type="match status" value="1"/>
</dbReference>
<dbReference type="InterPro" id="IPR001073">
    <property type="entry name" value="C1q_dom"/>
</dbReference>
<dbReference type="PROSITE" id="PS50871">
    <property type="entry name" value="C1Q"/>
    <property type="match status" value="1"/>
</dbReference>
<protein>
    <recommendedName>
        <fullName evidence="4">C1q domain-containing protein</fullName>
    </recommendedName>
</protein>
<dbReference type="InterPro" id="IPR008983">
    <property type="entry name" value="Tumour_necrosis_fac-like_dom"/>
</dbReference>
<dbReference type="Proteomes" id="UP000596742">
    <property type="component" value="Unassembled WGS sequence"/>
</dbReference>
<gene>
    <name evidence="5" type="ORF">MGAL_10B048226</name>
</gene>
<feature type="domain" description="C1q" evidence="4">
    <location>
        <begin position="1"/>
        <end position="125"/>
    </location>
</feature>
<accession>A0A8B6FNF5</accession>
<dbReference type="InterPro" id="IPR050822">
    <property type="entry name" value="Cerebellin_Synaptic_Org"/>
</dbReference>
<proteinExistence type="predicted"/>
<sequence length="125" mass="13691">MSQLHTHMILKYDTVELNHGNGYNKNSGMFTAPVTGLYMFFVTNNADDYTTISFKVVKNNVVKNQGISDAISTGARLSVTLATPVPLVSGDTVSVLISYLRAKHAYGLTSDHIHDECSFSGYKIN</sequence>
<dbReference type="Pfam" id="PF00386">
    <property type="entry name" value="C1q"/>
    <property type="match status" value="1"/>
</dbReference>
<evidence type="ECO:0000256" key="2">
    <source>
        <dbReference type="ARBA" id="ARBA00022525"/>
    </source>
</evidence>
<keyword evidence="6" id="KW-1185">Reference proteome</keyword>
<reference evidence="5" key="1">
    <citation type="submission" date="2018-11" db="EMBL/GenBank/DDBJ databases">
        <authorList>
            <person name="Alioto T."/>
            <person name="Alioto T."/>
        </authorList>
    </citation>
    <scope>NUCLEOTIDE SEQUENCE</scope>
</reference>
<comment type="caution">
    <text evidence="5">The sequence shown here is derived from an EMBL/GenBank/DDBJ whole genome shotgun (WGS) entry which is preliminary data.</text>
</comment>
<dbReference type="GO" id="GO:0005576">
    <property type="term" value="C:extracellular region"/>
    <property type="evidence" value="ECO:0007669"/>
    <property type="project" value="UniProtKB-SubCell"/>
</dbReference>
<organism evidence="5 6">
    <name type="scientific">Mytilus galloprovincialis</name>
    <name type="common">Mediterranean mussel</name>
    <dbReference type="NCBI Taxonomy" id="29158"/>
    <lineage>
        <taxon>Eukaryota</taxon>
        <taxon>Metazoa</taxon>
        <taxon>Spiralia</taxon>
        <taxon>Lophotrochozoa</taxon>
        <taxon>Mollusca</taxon>
        <taxon>Bivalvia</taxon>
        <taxon>Autobranchia</taxon>
        <taxon>Pteriomorphia</taxon>
        <taxon>Mytilida</taxon>
        <taxon>Mytiloidea</taxon>
        <taxon>Mytilidae</taxon>
        <taxon>Mytilinae</taxon>
        <taxon>Mytilus</taxon>
    </lineage>
</organism>
<dbReference type="OrthoDB" id="6058114at2759"/>
<dbReference type="SUPFAM" id="SSF49842">
    <property type="entry name" value="TNF-like"/>
    <property type="match status" value="1"/>
</dbReference>
<evidence type="ECO:0000256" key="1">
    <source>
        <dbReference type="ARBA" id="ARBA00004613"/>
    </source>
</evidence>
<evidence type="ECO:0000259" key="4">
    <source>
        <dbReference type="PROSITE" id="PS50871"/>
    </source>
</evidence>
<keyword evidence="3" id="KW-0732">Signal</keyword>
<dbReference type="PANTHER" id="PTHR22923">
    <property type="entry name" value="CEREBELLIN-RELATED"/>
    <property type="match status" value="1"/>
</dbReference>
<comment type="subcellular location">
    <subcellularLocation>
        <location evidence="1">Secreted</location>
    </subcellularLocation>
</comment>